<keyword evidence="1" id="KW-1133">Transmembrane helix</keyword>
<dbReference type="AlphaFoldDB" id="A0A561TYU8"/>
<evidence type="ECO:0000313" key="3">
    <source>
        <dbReference type="Proteomes" id="UP000318186"/>
    </source>
</evidence>
<sequence>MYEMILAARTSHSVNYGELTIGAIVAIFGSVLALNTRGCAEAAADFLGNKAFPALYHNEIFLRVPAAFFAILGSIFALINIKILFFGF</sequence>
<proteinExistence type="predicted"/>
<organism evidence="2 3">
    <name type="scientific">Streptomyces brevispora</name>
    <dbReference type="NCBI Taxonomy" id="887462"/>
    <lineage>
        <taxon>Bacteria</taxon>
        <taxon>Bacillati</taxon>
        <taxon>Actinomycetota</taxon>
        <taxon>Actinomycetes</taxon>
        <taxon>Kitasatosporales</taxon>
        <taxon>Streptomycetaceae</taxon>
        <taxon>Streptomyces</taxon>
    </lineage>
</organism>
<name>A0A561TYU8_9ACTN</name>
<feature type="transmembrane region" description="Helical" evidence="1">
    <location>
        <begin position="66"/>
        <end position="85"/>
    </location>
</feature>
<reference evidence="2 3" key="1">
    <citation type="submission" date="2019-06" db="EMBL/GenBank/DDBJ databases">
        <title>Sequencing the genomes of 1000 actinobacteria strains.</title>
        <authorList>
            <person name="Klenk H.-P."/>
        </authorList>
    </citation>
    <scope>NUCLEOTIDE SEQUENCE [LARGE SCALE GENOMIC DNA]</scope>
    <source>
        <strain evidence="2 3">DSM 42059</strain>
    </source>
</reference>
<gene>
    <name evidence="2" type="ORF">FHX80_12615</name>
</gene>
<keyword evidence="1" id="KW-0472">Membrane</keyword>
<accession>A0A561TYU8</accession>
<protein>
    <submittedName>
        <fullName evidence="2">Uncharacterized protein</fullName>
    </submittedName>
</protein>
<evidence type="ECO:0000256" key="1">
    <source>
        <dbReference type="SAM" id="Phobius"/>
    </source>
</evidence>
<dbReference type="EMBL" id="VIWW01000002">
    <property type="protein sequence ID" value="TWF92295.1"/>
    <property type="molecule type" value="Genomic_DNA"/>
</dbReference>
<keyword evidence="1" id="KW-0812">Transmembrane</keyword>
<comment type="caution">
    <text evidence="2">The sequence shown here is derived from an EMBL/GenBank/DDBJ whole genome shotgun (WGS) entry which is preliminary data.</text>
</comment>
<dbReference type="OrthoDB" id="4231005at2"/>
<evidence type="ECO:0000313" key="2">
    <source>
        <dbReference type="EMBL" id="TWF92295.1"/>
    </source>
</evidence>
<dbReference type="Proteomes" id="UP000318186">
    <property type="component" value="Unassembled WGS sequence"/>
</dbReference>